<protein>
    <submittedName>
        <fullName evidence="2">Adenosylhomocysteinase</fullName>
        <ecNumber evidence="2">3.3.1.1</ecNumber>
    </submittedName>
</protein>
<accession>A0A6J4L0C2</accession>
<feature type="compositionally biased region" description="Basic and acidic residues" evidence="1">
    <location>
        <begin position="299"/>
        <end position="309"/>
    </location>
</feature>
<feature type="compositionally biased region" description="Basic and acidic residues" evidence="1">
    <location>
        <begin position="117"/>
        <end position="128"/>
    </location>
</feature>
<evidence type="ECO:0000256" key="1">
    <source>
        <dbReference type="SAM" id="MobiDB-lite"/>
    </source>
</evidence>
<feature type="compositionally biased region" description="Basic and acidic residues" evidence="1">
    <location>
        <begin position="413"/>
        <end position="456"/>
    </location>
</feature>
<proteinExistence type="predicted"/>
<feature type="compositionally biased region" description="Basic and acidic residues" evidence="1">
    <location>
        <begin position="138"/>
        <end position="151"/>
    </location>
</feature>
<gene>
    <name evidence="2" type="ORF">AVDCRST_MAG11-1969</name>
</gene>
<dbReference type="AlphaFoldDB" id="A0A6J4L0C2"/>
<feature type="non-terminal residue" evidence="2">
    <location>
        <position position="1"/>
    </location>
</feature>
<feature type="compositionally biased region" description="Basic and acidic residues" evidence="1">
    <location>
        <begin position="240"/>
        <end position="252"/>
    </location>
</feature>
<dbReference type="EMBL" id="CADCTU010000466">
    <property type="protein sequence ID" value="CAA9320562.1"/>
    <property type="molecule type" value="Genomic_DNA"/>
</dbReference>
<sequence length="494" mass="56243">GHRSRDRARRAAEHHRPPPVQGARPVARRVRAQRDPPGRVRDARPHGDPPRVRGQAAAQGREDHGLAAHDRADRRAHRDARRPRRRRALGVVQHLLDPGPRGRRGGRGAHRHRRAPRRDPGVRLEGGDARGVLVVHRAGADVARRHGPEHAARRRRRRDAPHPQGRRVREDRGHPAVQPRAGRRGVGRDPRHPAHDHRRRRAALDARRRRDQGRERGDHHRRAPPVRDDERRHPALPGDQRQRLGDEVEVRQPVRLPPLAHRRHPARERRDARRQGGGGDGLRRRGQGVRAGVPRPGRARGDHRDRPDLRAAGGDGGVPGHDARGRGRDGRHLHHRHRQQEHHHRRPHGPHEGQGHRRQHRPLRQRDRHGRPQEARRQARQHQAAVRRVRLPRRPLGDDPRRGAPAQPGLRHRPPELRDERVVHQPGDGADRAVRQRGQVREEGVRAPQAPRREGRPPAPRQARREAHQAHRGPGRLHRRAGGGAVQAGGVPLL</sequence>
<feature type="region of interest" description="Disordered" evidence="1">
    <location>
        <begin position="1"/>
        <end position="494"/>
    </location>
</feature>
<feature type="non-terminal residue" evidence="2">
    <location>
        <position position="494"/>
    </location>
</feature>
<feature type="compositionally biased region" description="Basic residues" evidence="1">
    <location>
        <begin position="470"/>
        <end position="481"/>
    </location>
</feature>
<feature type="compositionally biased region" description="Basic and acidic residues" evidence="1">
    <location>
        <begin position="60"/>
        <end position="73"/>
    </location>
</feature>
<organism evidence="2">
    <name type="scientific">uncultured Gemmatimonadaceae bacterium</name>
    <dbReference type="NCBI Taxonomy" id="246130"/>
    <lineage>
        <taxon>Bacteria</taxon>
        <taxon>Pseudomonadati</taxon>
        <taxon>Gemmatimonadota</taxon>
        <taxon>Gemmatimonadia</taxon>
        <taxon>Gemmatimonadales</taxon>
        <taxon>Gemmatimonadaceae</taxon>
        <taxon>environmental samples</taxon>
    </lineage>
</organism>
<keyword evidence="2" id="KW-0378">Hydrolase</keyword>
<dbReference type="GO" id="GO:0016787">
    <property type="term" value="F:hydrolase activity"/>
    <property type="evidence" value="ECO:0007669"/>
    <property type="project" value="UniProtKB-KW"/>
</dbReference>
<feature type="compositionally biased region" description="Basic residues" evidence="1">
    <location>
        <begin position="101"/>
        <end position="116"/>
    </location>
</feature>
<dbReference type="EC" id="3.3.1.1" evidence="2"/>
<evidence type="ECO:0000313" key="2">
    <source>
        <dbReference type="EMBL" id="CAA9320562.1"/>
    </source>
</evidence>
<feature type="compositionally biased region" description="Basic and acidic residues" evidence="1">
    <location>
        <begin position="321"/>
        <end position="330"/>
    </location>
</feature>
<name>A0A6J4L0C2_9BACT</name>
<feature type="compositionally biased region" description="Basic and acidic residues" evidence="1">
    <location>
        <begin position="32"/>
        <end position="51"/>
    </location>
</feature>
<feature type="compositionally biased region" description="Basic residues" evidence="1">
    <location>
        <begin position="74"/>
        <end position="88"/>
    </location>
</feature>
<feature type="compositionally biased region" description="Basic residues" evidence="1">
    <location>
        <begin position="356"/>
        <end position="369"/>
    </location>
</feature>
<feature type="compositionally biased region" description="Basic residues" evidence="1">
    <location>
        <begin position="331"/>
        <end position="348"/>
    </location>
</feature>
<reference evidence="2" key="1">
    <citation type="submission" date="2020-02" db="EMBL/GenBank/DDBJ databases">
        <authorList>
            <person name="Meier V. D."/>
        </authorList>
    </citation>
    <scope>NUCLEOTIDE SEQUENCE</scope>
    <source>
        <strain evidence="2">AVDCRST_MAG11</strain>
    </source>
</reference>
<feature type="compositionally biased region" description="Basic and acidic residues" evidence="1">
    <location>
        <begin position="202"/>
        <end position="218"/>
    </location>
</feature>